<dbReference type="FunFam" id="3.40.50.12390:FF:000003">
    <property type="entry name" value="5'-3' exoribonuclease"/>
    <property type="match status" value="1"/>
</dbReference>
<protein>
    <recommendedName>
        <fullName evidence="15">5'-3' exoribonuclease</fullName>
        <ecNumber evidence="15">3.1.13.-</ecNumber>
    </recommendedName>
</protein>
<feature type="region of interest" description="Disordered" evidence="17">
    <location>
        <begin position="486"/>
        <end position="546"/>
    </location>
</feature>
<dbReference type="GO" id="GO:0005634">
    <property type="term" value="C:nucleus"/>
    <property type="evidence" value="ECO:0007669"/>
    <property type="project" value="UniProtKB-SubCell"/>
</dbReference>
<evidence type="ECO:0000259" key="18">
    <source>
        <dbReference type="PROSITE" id="PS50158"/>
    </source>
</evidence>
<dbReference type="InterPro" id="IPR041412">
    <property type="entry name" value="Xrn1_helical"/>
</dbReference>
<keyword evidence="10" id="KW-0175">Coiled coil</keyword>
<keyword evidence="7 15" id="KW-0378">Hydrolase</keyword>
<name>A0A8H7VGW6_9FUNG</name>
<evidence type="ECO:0000256" key="11">
    <source>
        <dbReference type="ARBA" id="ARBA00023163"/>
    </source>
</evidence>
<evidence type="ECO:0000256" key="16">
    <source>
        <dbReference type="PROSITE-ProRule" id="PRU00047"/>
    </source>
</evidence>
<comment type="subunit">
    <text evidence="14">Interacts with RAI1; the interaction is direct, stabilizes RAT1 protein structure and may stimulate its exoribonuclease activity. The interaction also stimulates RAI1 pyrophosphohydrolase activity, probably by recruiting it to mRNA substrates.</text>
</comment>
<feature type="region of interest" description="Disordered" evidence="17">
    <location>
        <begin position="961"/>
        <end position="1034"/>
    </location>
</feature>
<accession>A0A8H7VGW6</accession>
<dbReference type="GO" id="GO:0006353">
    <property type="term" value="P:DNA-templated transcription termination"/>
    <property type="evidence" value="ECO:0007669"/>
    <property type="project" value="UniProtKB-KW"/>
</dbReference>
<dbReference type="InterPro" id="IPR004859">
    <property type="entry name" value="Xrn1_N"/>
</dbReference>
<evidence type="ECO:0000313" key="19">
    <source>
        <dbReference type="EMBL" id="KAG2220055.1"/>
    </source>
</evidence>
<sequence length="1034" mass="117682">MGVPAFFRWLSDKFPRVVSKVIEEIPKDINGNLMPVDTTQPNPNGEEFDNLYLDMNGIIHPCCHPEGKPAPETEDDMMIEIFDYLDRIVDIVRPRQVLYMAIDGVAPRAKMNQQRSRRFRAAQLAEAEREAAESVEKQLKEIGQEHQLPEKKAHFDSNCITPGTPFMAHLATCLRYHIAAKQNSDPLWKNLKVILSDATVPGEGEHKVMEYIRVQRSRPQHNPNTSHVIYGLDADLIMLALGTHEPHFKVLREDVFFQDKNTCRICNKPGHYANQCTANAEASGVETLNNKEEQGSSLKPYVFLHVNILREYLEHALKFEIAGIPWNIERAIDDWVFMCFFVGNDFLPHLPSLEIREGAIATLSTLWKQCLPLMGGYMTNNGDVDLKRVQVLVYELGKMEDEIFQERRNKEERRARNAKRRKMEREMQQEGGGQRNVPQGLDFGAMTAMPVNQFNSGISNSAVVANRSALRVENQSAAAALKAELMGGGSNEPTDTVQEPAAPEVPESIDGDERGTKRKASEIEDDNEDVEEEEEEDDAPSQTEEIDLEAKGKAILNKVATDKKAADQAARERDPDDAVRLWENGWKERYYRLKFGIEPTDQEAIKHIVQSYCEGLVWVFKYYYKGCASWSWYYPYYYAPMASDFVNIDSFDINFEKSAPLKPFEQLMGVLPPASRDHIPTVFHPLMIDEDTSTIIDFYPTEFDVDMDGKKFAWQGVVKLPFIDPKRLLEAMAPLYDQLSEEEKIRNSEGPNVLYVEESHKLYNSISTVYTKRMSDERLPLDTQLSDGMTGSVDKDSECIPRSTLRSPLPSHDLADIANDKSISVTYNLPELPDDYIFSSNLLRDVKADRNILSHDDIQAATFEKQQYPRRGNYQNNNRGWSSQIDQMEDYRDHNNQRRHNRGGYQGGGGHYGRGGGYQGGHHNGYNNNYGGGYQQGGYGGQNGQYGNAYGGYQQQPQQQQYYNQGGYGGGYNNNNNYRGGYNNNYHNQGRGGYQPRGGRGGRGGHHHNQYNSNNNQSQRWSYGNYYNNNRNQY</sequence>
<dbReference type="GO" id="GO:0000956">
    <property type="term" value="P:nuclear-transcribed mRNA catabolic process"/>
    <property type="evidence" value="ECO:0007669"/>
    <property type="project" value="TreeGrafter"/>
</dbReference>
<evidence type="ECO:0000256" key="3">
    <source>
        <dbReference type="ARBA" id="ARBA00022472"/>
    </source>
</evidence>
<feature type="domain" description="CCHC-type" evidence="18">
    <location>
        <begin position="263"/>
        <end position="276"/>
    </location>
</feature>
<dbReference type="FunFam" id="3.40.50.12390:FF:000005">
    <property type="entry name" value="5'-3' exoribonuclease 2"/>
    <property type="match status" value="1"/>
</dbReference>
<feature type="compositionally biased region" description="Low complexity" evidence="17">
    <location>
        <begin position="1010"/>
        <end position="1034"/>
    </location>
</feature>
<dbReference type="InterPro" id="IPR017151">
    <property type="entry name" value="Xrn2/3/4"/>
</dbReference>
<dbReference type="Pfam" id="PF00098">
    <property type="entry name" value="zf-CCHC"/>
    <property type="match status" value="1"/>
</dbReference>
<keyword evidence="11" id="KW-0804">Transcription</keyword>
<evidence type="ECO:0000256" key="9">
    <source>
        <dbReference type="ARBA" id="ARBA00023015"/>
    </source>
</evidence>
<evidence type="ECO:0000256" key="14">
    <source>
        <dbReference type="ARBA" id="ARBA00046943"/>
    </source>
</evidence>
<feature type="compositionally biased region" description="Basic and acidic residues" evidence="17">
    <location>
        <begin position="511"/>
        <end position="522"/>
    </location>
</feature>
<evidence type="ECO:0000256" key="7">
    <source>
        <dbReference type="ARBA" id="ARBA00022801"/>
    </source>
</evidence>
<dbReference type="SMART" id="SM00343">
    <property type="entry name" value="ZnF_C2HC"/>
    <property type="match status" value="1"/>
</dbReference>
<dbReference type="PIRSF" id="PIRSF037239">
    <property type="entry name" value="Exonuclease_Xrn2"/>
    <property type="match status" value="1"/>
</dbReference>
<evidence type="ECO:0000256" key="13">
    <source>
        <dbReference type="ARBA" id="ARBA00046137"/>
    </source>
</evidence>
<comment type="caution">
    <text evidence="19">The sequence shown here is derived from an EMBL/GenBank/DDBJ whole genome shotgun (WGS) entry which is preliminary data.</text>
</comment>
<comment type="subcellular location">
    <subcellularLocation>
        <location evidence="1">Nucleus</location>
    </subcellularLocation>
</comment>
<evidence type="ECO:0000256" key="17">
    <source>
        <dbReference type="SAM" id="MobiDB-lite"/>
    </source>
</evidence>
<dbReference type="AlphaFoldDB" id="A0A8H7VGW6"/>
<keyword evidence="12" id="KW-0539">Nucleus</keyword>
<evidence type="ECO:0000256" key="12">
    <source>
        <dbReference type="ARBA" id="ARBA00023242"/>
    </source>
</evidence>
<feature type="region of interest" description="Disordered" evidence="17">
    <location>
        <begin position="895"/>
        <end position="920"/>
    </location>
</feature>
<dbReference type="OrthoDB" id="372487at2759"/>
<evidence type="ECO:0000313" key="20">
    <source>
        <dbReference type="Proteomes" id="UP000646827"/>
    </source>
</evidence>
<dbReference type="PANTHER" id="PTHR12341">
    <property type="entry name" value="5'-&gt;3' EXORIBONUCLEASE"/>
    <property type="match status" value="1"/>
</dbReference>
<feature type="compositionally biased region" description="Low complexity" evidence="17">
    <location>
        <begin position="973"/>
        <end position="989"/>
    </location>
</feature>
<keyword evidence="8 15" id="KW-0269">Exonuclease</keyword>
<comment type="function">
    <text evidence="15">Possesses 5'-&gt;3' exoribonuclease activity. May promote termination of transcription by RNA polymerase II.</text>
</comment>
<dbReference type="CDD" id="cd18673">
    <property type="entry name" value="PIN_XRN1-2-like"/>
    <property type="match status" value="1"/>
</dbReference>
<dbReference type="GO" id="GO:0003723">
    <property type="term" value="F:RNA binding"/>
    <property type="evidence" value="ECO:0007669"/>
    <property type="project" value="TreeGrafter"/>
</dbReference>
<dbReference type="EC" id="3.1.13.-" evidence="15"/>
<dbReference type="GO" id="GO:0006397">
    <property type="term" value="P:mRNA processing"/>
    <property type="evidence" value="ECO:0007669"/>
    <property type="project" value="UniProtKB-UniRule"/>
</dbReference>
<evidence type="ECO:0000256" key="8">
    <source>
        <dbReference type="ARBA" id="ARBA00022839"/>
    </source>
</evidence>
<gene>
    <name evidence="19" type="ORF">INT45_007299</name>
</gene>
<keyword evidence="9" id="KW-0805">Transcription regulation</keyword>
<keyword evidence="16" id="KW-0479">Metal-binding</keyword>
<feature type="compositionally biased region" description="Gly residues" evidence="17">
    <location>
        <begin position="904"/>
        <end position="920"/>
    </location>
</feature>
<proteinExistence type="inferred from homology"/>
<dbReference type="Proteomes" id="UP000646827">
    <property type="component" value="Unassembled WGS sequence"/>
</dbReference>
<dbReference type="PANTHER" id="PTHR12341:SF41">
    <property type="entry name" value="5'-3' EXORIBONUCLEASE 2"/>
    <property type="match status" value="1"/>
</dbReference>
<dbReference type="SUPFAM" id="SSF57756">
    <property type="entry name" value="Retrovirus zinc finger-like domains"/>
    <property type="match status" value="1"/>
</dbReference>
<organism evidence="19 20">
    <name type="scientific">Circinella minor</name>
    <dbReference type="NCBI Taxonomy" id="1195481"/>
    <lineage>
        <taxon>Eukaryota</taxon>
        <taxon>Fungi</taxon>
        <taxon>Fungi incertae sedis</taxon>
        <taxon>Mucoromycota</taxon>
        <taxon>Mucoromycotina</taxon>
        <taxon>Mucoromycetes</taxon>
        <taxon>Mucorales</taxon>
        <taxon>Lichtheimiaceae</taxon>
        <taxon>Circinella</taxon>
    </lineage>
</organism>
<evidence type="ECO:0000256" key="2">
    <source>
        <dbReference type="ARBA" id="ARBA00006994"/>
    </source>
</evidence>
<evidence type="ECO:0000256" key="4">
    <source>
        <dbReference type="ARBA" id="ARBA00022552"/>
    </source>
</evidence>
<dbReference type="EMBL" id="JAEPRB010000153">
    <property type="protein sequence ID" value="KAG2220055.1"/>
    <property type="molecule type" value="Genomic_DNA"/>
</dbReference>
<dbReference type="Gene3D" id="4.10.60.10">
    <property type="entry name" value="Zinc finger, CCHC-type"/>
    <property type="match status" value="1"/>
</dbReference>
<reference evidence="19 20" key="1">
    <citation type="submission" date="2020-12" db="EMBL/GenBank/DDBJ databases">
        <title>Metabolic potential, ecology and presence of endohyphal bacteria is reflected in genomic diversity of Mucoromycotina.</title>
        <authorList>
            <person name="Muszewska A."/>
            <person name="Okrasinska A."/>
            <person name="Steczkiewicz K."/>
            <person name="Drgas O."/>
            <person name="Orlowska M."/>
            <person name="Perlinska-Lenart U."/>
            <person name="Aleksandrzak-Piekarczyk T."/>
            <person name="Szatraj K."/>
            <person name="Zielenkiewicz U."/>
            <person name="Pilsyk S."/>
            <person name="Malc E."/>
            <person name="Mieczkowski P."/>
            <person name="Kruszewska J.S."/>
            <person name="Biernat P."/>
            <person name="Pawlowska J."/>
        </authorList>
    </citation>
    <scope>NUCLEOTIDE SEQUENCE [LARGE SCALE GENOMIC DNA]</scope>
    <source>
        <strain evidence="19 20">CBS 142.35</strain>
    </source>
</reference>
<dbReference type="InterPro" id="IPR036875">
    <property type="entry name" value="Znf_CCHC_sf"/>
</dbReference>
<evidence type="ECO:0000256" key="10">
    <source>
        <dbReference type="ARBA" id="ARBA00023054"/>
    </source>
</evidence>
<dbReference type="Pfam" id="PF17846">
    <property type="entry name" value="XRN_M"/>
    <property type="match status" value="1"/>
</dbReference>
<keyword evidence="4" id="KW-0698">rRNA processing</keyword>
<dbReference type="GO" id="GO:0006364">
    <property type="term" value="P:rRNA processing"/>
    <property type="evidence" value="ECO:0007669"/>
    <property type="project" value="UniProtKB-KW"/>
</dbReference>
<keyword evidence="16" id="KW-0863">Zinc-finger</keyword>
<keyword evidence="6 15" id="KW-0540">Nuclease</keyword>
<keyword evidence="16" id="KW-0862">Zinc</keyword>
<feature type="region of interest" description="Disordered" evidence="17">
    <location>
        <begin position="407"/>
        <end position="441"/>
    </location>
</feature>
<evidence type="ECO:0000256" key="15">
    <source>
        <dbReference type="PIRNR" id="PIRNR037239"/>
    </source>
</evidence>
<dbReference type="PROSITE" id="PS50158">
    <property type="entry name" value="ZF_CCHC"/>
    <property type="match status" value="1"/>
</dbReference>
<keyword evidence="5 15" id="KW-0507">mRNA processing</keyword>
<dbReference type="GO" id="GO:0008270">
    <property type="term" value="F:zinc ion binding"/>
    <property type="evidence" value="ECO:0007669"/>
    <property type="project" value="UniProtKB-KW"/>
</dbReference>
<dbReference type="GO" id="GO:0004534">
    <property type="term" value="F:5'-3' RNA exonuclease activity"/>
    <property type="evidence" value="ECO:0007669"/>
    <property type="project" value="UniProtKB-UniRule"/>
</dbReference>
<dbReference type="Pfam" id="PF03159">
    <property type="entry name" value="XRN_N"/>
    <property type="match status" value="1"/>
</dbReference>
<feature type="compositionally biased region" description="Gly residues" evidence="17">
    <location>
        <begin position="990"/>
        <end position="1002"/>
    </location>
</feature>
<evidence type="ECO:0000256" key="1">
    <source>
        <dbReference type="ARBA" id="ARBA00004123"/>
    </source>
</evidence>
<evidence type="ECO:0000256" key="5">
    <source>
        <dbReference type="ARBA" id="ARBA00022664"/>
    </source>
</evidence>
<dbReference type="InterPro" id="IPR027073">
    <property type="entry name" value="5_3_exoribonuclease"/>
</dbReference>
<feature type="compositionally biased region" description="Acidic residues" evidence="17">
    <location>
        <begin position="523"/>
        <end position="546"/>
    </location>
</feature>
<keyword evidence="3" id="KW-0806">Transcription termination</keyword>
<dbReference type="Gene3D" id="3.40.50.12390">
    <property type="match status" value="1"/>
</dbReference>
<dbReference type="Gene3D" id="1.25.40.1050">
    <property type="match status" value="1"/>
</dbReference>
<dbReference type="FunFam" id="1.25.40.1050:FF:000002">
    <property type="entry name" value="5'-3' exoribonuclease"/>
    <property type="match status" value="1"/>
</dbReference>
<comment type="function">
    <text evidence="13">Possesses 5'-&gt;3' exoribonuclease activity. Required for the processing of nuclear mRNA and rRNA precursors. May promote the termination of transcription by RNA polymerase II. Essential for vegetative cell growth and chromosome segregation.</text>
</comment>
<comment type="similarity">
    <text evidence="2 15">Belongs to the 5'-3' exonuclease family. XRN2/RAT1 subfamily.</text>
</comment>
<keyword evidence="20" id="KW-1185">Reference proteome</keyword>
<dbReference type="InterPro" id="IPR001878">
    <property type="entry name" value="Znf_CCHC"/>
</dbReference>
<evidence type="ECO:0000256" key="6">
    <source>
        <dbReference type="ARBA" id="ARBA00022722"/>
    </source>
</evidence>